<comment type="similarity">
    <text evidence="6">Belongs to the methyl-accepting chemotaxis (MCP) protein family.</text>
</comment>
<evidence type="ECO:0000256" key="3">
    <source>
        <dbReference type="ARBA" id="ARBA00022723"/>
    </source>
</evidence>
<dbReference type="InParanoid" id="E6W6I8"/>
<dbReference type="EMBL" id="CP002432">
    <property type="protein sequence ID" value="ADU67323.1"/>
    <property type="molecule type" value="Genomic_DNA"/>
</dbReference>
<evidence type="ECO:0000313" key="11">
    <source>
        <dbReference type="EMBL" id="ADU67323.1"/>
    </source>
</evidence>
<dbReference type="GO" id="GO:0016020">
    <property type="term" value="C:membrane"/>
    <property type="evidence" value="ECO:0007669"/>
    <property type="project" value="UniProtKB-SubCell"/>
</dbReference>
<evidence type="ECO:0000313" key="12">
    <source>
        <dbReference type="Proteomes" id="UP000002572"/>
    </source>
</evidence>
<dbReference type="FunCoup" id="E6W6I8">
    <property type="interactions" value="147"/>
</dbReference>
<dbReference type="InterPro" id="IPR016131">
    <property type="entry name" value="Haemerythrin_Fe_BS"/>
</dbReference>
<dbReference type="GO" id="GO:0007165">
    <property type="term" value="P:signal transduction"/>
    <property type="evidence" value="ECO:0007669"/>
    <property type="project" value="UniProtKB-KW"/>
</dbReference>
<dbReference type="PANTHER" id="PTHR32089">
    <property type="entry name" value="METHYL-ACCEPTING CHEMOTAXIS PROTEIN MCPB"/>
    <property type="match status" value="1"/>
</dbReference>
<dbReference type="GO" id="GO:0046872">
    <property type="term" value="F:metal ion binding"/>
    <property type="evidence" value="ECO:0007669"/>
    <property type="project" value="UniProtKB-KW"/>
</dbReference>
<dbReference type="SMART" id="SM00283">
    <property type="entry name" value="MA"/>
    <property type="match status" value="1"/>
</dbReference>
<dbReference type="SUPFAM" id="SSF47188">
    <property type="entry name" value="Hemerythrin-like"/>
    <property type="match status" value="1"/>
</dbReference>
<evidence type="ECO:0000259" key="10">
    <source>
        <dbReference type="PROSITE" id="PS50111"/>
    </source>
</evidence>
<reference evidence="11 12" key="1">
    <citation type="submission" date="2010-12" db="EMBL/GenBank/DDBJ databases">
        <title>Complete sequence of Desulfurispirillum indicum S5.</title>
        <authorList>
            <consortium name="US DOE Joint Genome Institute"/>
            <person name="Lucas S."/>
            <person name="Copeland A."/>
            <person name="Lapidus A."/>
            <person name="Cheng J.-F."/>
            <person name="Goodwin L."/>
            <person name="Pitluck S."/>
            <person name="Chertkov O."/>
            <person name="Held B."/>
            <person name="Detter J.C."/>
            <person name="Han C."/>
            <person name="Tapia R."/>
            <person name="Land M."/>
            <person name="Hauser L."/>
            <person name="Kyrpides N."/>
            <person name="Ivanova N."/>
            <person name="Mikhailova N."/>
            <person name="Haggblom M."/>
            <person name="Rauschenbach I."/>
            <person name="Bini E."/>
            <person name="Woyke T."/>
        </authorList>
    </citation>
    <scope>NUCLEOTIDE SEQUENCE [LARGE SCALE GENOMIC DNA]</scope>
    <source>
        <strain evidence="12">ATCC BAA-1389 / DSM 22839 / S5</strain>
    </source>
</reference>
<dbReference type="CDD" id="cd11386">
    <property type="entry name" value="MCP_signal"/>
    <property type="match status" value="1"/>
</dbReference>
<dbReference type="NCBIfam" id="NF033749">
    <property type="entry name" value="bact_hemeryth"/>
    <property type="match status" value="1"/>
</dbReference>
<dbReference type="Gene3D" id="1.20.120.50">
    <property type="entry name" value="Hemerythrin-like"/>
    <property type="match status" value="1"/>
</dbReference>
<dbReference type="eggNOG" id="COG0840">
    <property type="taxonomic scope" value="Bacteria"/>
</dbReference>
<evidence type="ECO:0000256" key="5">
    <source>
        <dbReference type="ARBA" id="ARBA00023224"/>
    </source>
</evidence>
<dbReference type="InterPro" id="IPR012827">
    <property type="entry name" value="Hemerythrin_metal-bd"/>
</dbReference>
<keyword evidence="9" id="KW-0472">Membrane</keyword>
<keyword evidence="9" id="KW-0812">Transmembrane</keyword>
<comment type="subcellular location">
    <subcellularLocation>
        <location evidence="1">Membrane</location>
    </subcellularLocation>
</comment>
<dbReference type="PROSITE" id="PS00550">
    <property type="entry name" value="HEMERYTHRINS"/>
    <property type="match status" value="1"/>
</dbReference>
<keyword evidence="9" id="KW-1133">Transmembrane helix</keyword>
<dbReference type="InterPro" id="IPR004089">
    <property type="entry name" value="MCPsignal_dom"/>
</dbReference>
<dbReference type="CDD" id="cd12107">
    <property type="entry name" value="Hemerythrin"/>
    <property type="match status" value="1"/>
</dbReference>
<evidence type="ECO:0000256" key="7">
    <source>
        <dbReference type="PROSITE-ProRule" id="PRU00284"/>
    </source>
</evidence>
<evidence type="ECO:0000256" key="6">
    <source>
        <dbReference type="ARBA" id="ARBA00029447"/>
    </source>
</evidence>
<dbReference type="KEGG" id="din:Selin_2612"/>
<feature type="region of interest" description="Disordered" evidence="8">
    <location>
        <begin position="376"/>
        <end position="409"/>
    </location>
</feature>
<dbReference type="HOGENOM" id="CLU_000445_107_18_0"/>
<dbReference type="Pfam" id="PF00015">
    <property type="entry name" value="MCPsignal"/>
    <property type="match status" value="1"/>
</dbReference>
<protein>
    <submittedName>
        <fullName evidence="11">Hemerythrin-like metal-binding protein</fullName>
    </submittedName>
</protein>
<keyword evidence="5 7" id="KW-0807">Transducer</keyword>
<dbReference type="Proteomes" id="UP000002572">
    <property type="component" value="Chromosome"/>
</dbReference>
<dbReference type="STRING" id="653733.Selin_2612"/>
<feature type="domain" description="Methyl-accepting transducer" evidence="10">
    <location>
        <begin position="105"/>
        <end position="341"/>
    </location>
</feature>
<evidence type="ECO:0000256" key="2">
    <source>
        <dbReference type="ARBA" id="ARBA00010587"/>
    </source>
</evidence>
<dbReference type="eggNOG" id="COG2703">
    <property type="taxonomic scope" value="Bacteria"/>
</dbReference>
<organism evidence="11 12">
    <name type="scientific">Desulfurispirillum indicum (strain ATCC BAA-1389 / DSM 22839 / S5)</name>
    <dbReference type="NCBI Taxonomy" id="653733"/>
    <lineage>
        <taxon>Bacteria</taxon>
        <taxon>Pseudomonadati</taxon>
        <taxon>Chrysiogenota</taxon>
        <taxon>Chrysiogenia</taxon>
        <taxon>Chrysiogenales</taxon>
        <taxon>Chrysiogenaceae</taxon>
        <taxon>Desulfurispirillum</taxon>
    </lineage>
</organism>
<keyword evidence="3" id="KW-0479">Metal-binding</keyword>
<evidence type="ECO:0000256" key="8">
    <source>
        <dbReference type="SAM" id="MobiDB-lite"/>
    </source>
</evidence>
<dbReference type="PROSITE" id="PS50111">
    <property type="entry name" value="CHEMOTAXIS_TRANSDUC_2"/>
    <property type="match status" value="1"/>
</dbReference>
<dbReference type="SUPFAM" id="SSF58104">
    <property type="entry name" value="Methyl-accepting chemotaxis protein (MCP) signaling domain"/>
    <property type="match status" value="1"/>
</dbReference>
<proteinExistence type="inferred from homology"/>
<evidence type="ECO:0000256" key="4">
    <source>
        <dbReference type="ARBA" id="ARBA00023004"/>
    </source>
</evidence>
<evidence type="ECO:0000256" key="9">
    <source>
        <dbReference type="SAM" id="Phobius"/>
    </source>
</evidence>
<dbReference type="FunFam" id="1.10.287.950:FF:000001">
    <property type="entry name" value="Methyl-accepting chemotaxis sensory transducer"/>
    <property type="match status" value="1"/>
</dbReference>
<dbReference type="InterPro" id="IPR035938">
    <property type="entry name" value="Hemerythrin-like_sf"/>
</dbReference>
<name>E6W6I8_DESIS</name>
<dbReference type="Gene3D" id="1.10.287.950">
    <property type="entry name" value="Methyl-accepting chemotaxis protein"/>
    <property type="match status" value="1"/>
</dbReference>
<comment type="similarity">
    <text evidence="2">Belongs to the hemerythrin family.</text>
</comment>
<dbReference type="Pfam" id="PF01814">
    <property type="entry name" value="Hemerythrin"/>
    <property type="match status" value="1"/>
</dbReference>
<accession>E6W6I8</accession>
<dbReference type="GO" id="GO:0006935">
    <property type="term" value="P:chemotaxis"/>
    <property type="evidence" value="ECO:0007669"/>
    <property type="project" value="UniProtKB-ARBA"/>
</dbReference>
<feature type="transmembrane region" description="Helical" evidence="9">
    <location>
        <begin position="7"/>
        <end position="28"/>
    </location>
</feature>
<gene>
    <name evidence="11" type="ordered locus">Selin_2612</name>
</gene>
<dbReference type="AlphaFoldDB" id="E6W6I8"/>
<dbReference type="PANTHER" id="PTHR32089:SF112">
    <property type="entry name" value="LYSOZYME-LIKE PROTEIN-RELATED"/>
    <property type="match status" value="1"/>
</dbReference>
<keyword evidence="12" id="KW-1185">Reference proteome</keyword>
<keyword evidence="4" id="KW-0408">Iron</keyword>
<sequence length="542" mass="59303">MPQGFKLPLLVIPSVSIILFLTASFLVSHMDAKVIIASILFILTIISILFQVRAAKASSTPSKELQAAILRDPGNLAFRLRGPASAPFNQFLDFLCSHINQLKGASASLQQETAYMGDTAASVTTEFRHKVSSINNVAKAMEAMATSSQDVMQTLQDMIEKTDFANSQTSEGKKQLEMATQNIGVIKAKAQSLASTIQELSQSSGKISAILNVINDIADQTNLLALNAAIEAARAGDSGRGFAVVADEVRKLAERTQNATKEVSVIINTLYSETESAFKEMEEANKSVDEGVEVIEKAEAVFNDIVDSVQEIDQANGMIGFAIKEQDKLIQKTNSDLQQMAAGLEKSTMSLADITDTAMGLKEATEQLERTLSQLRTSDHEPVATAGAPKALAPVTSSRPAHPNGKNHDGPFFVWNDKLSVGIEHFDNQHKQLLSIVNRLASAVKKGEGKHVLAPTFEELLQYTTTHFRDEEAYMEKHGYRDIEHHKQIHADLVQQALSLKSKFDEGDLMVAAETLEFLKKWLSNHIPKEDKQYGAIGKPFH</sequence>
<dbReference type="NCBIfam" id="TIGR02481">
    <property type="entry name" value="hemeryth_dom"/>
    <property type="match status" value="1"/>
</dbReference>
<feature type="transmembrane region" description="Helical" evidence="9">
    <location>
        <begin position="34"/>
        <end position="52"/>
    </location>
</feature>
<evidence type="ECO:0000256" key="1">
    <source>
        <dbReference type="ARBA" id="ARBA00004370"/>
    </source>
</evidence>
<dbReference type="InterPro" id="IPR012312">
    <property type="entry name" value="Hemerythrin-like"/>
</dbReference>